<gene>
    <name evidence="1" type="ORF">METZ01_LOCUS11729</name>
</gene>
<name>A0A381NW84_9ZZZZ</name>
<protein>
    <submittedName>
        <fullName evidence="1">Uncharacterized protein</fullName>
    </submittedName>
</protein>
<dbReference type="AlphaFoldDB" id="A0A381NW84"/>
<accession>A0A381NW84</accession>
<dbReference type="EMBL" id="UINC01000647">
    <property type="protein sequence ID" value="SUZ58875.1"/>
    <property type="molecule type" value="Genomic_DNA"/>
</dbReference>
<reference evidence="1" key="1">
    <citation type="submission" date="2018-05" db="EMBL/GenBank/DDBJ databases">
        <authorList>
            <person name="Lanie J.A."/>
            <person name="Ng W.-L."/>
            <person name="Kazmierczak K.M."/>
            <person name="Andrzejewski T.M."/>
            <person name="Davidsen T.M."/>
            <person name="Wayne K.J."/>
            <person name="Tettelin H."/>
            <person name="Glass J.I."/>
            <person name="Rusch D."/>
            <person name="Podicherti R."/>
            <person name="Tsui H.-C.T."/>
            <person name="Winkler M.E."/>
        </authorList>
    </citation>
    <scope>NUCLEOTIDE SEQUENCE</scope>
</reference>
<proteinExistence type="predicted"/>
<sequence>MGKMLLSWPVETSMKGMLLGLNRYVDSRELNEKLQSYDG</sequence>
<organism evidence="1">
    <name type="scientific">marine metagenome</name>
    <dbReference type="NCBI Taxonomy" id="408172"/>
    <lineage>
        <taxon>unclassified sequences</taxon>
        <taxon>metagenomes</taxon>
        <taxon>ecological metagenomes</taxon>
    </lineage>
</organism>
<evidence type="ECO:0000313" key="1">
    <source>
        <dbReference type="EMBL" id="SUZ58875.1"/>
    </source>
</evidence>